<dbReference type="InterPro" id="IPR050377">
    <property type="entry name" value="Radical_SAM_PqqE_MftC-like"/>
</dbReference>
<dbReference type="EMBL" id="WTVG01000071">
    <property type="protein sequence ID" value="NMG26459.1"/>
    <property type="molecule type" value="Genomic_DNA"/>
</dbReference>
<keyword evidence="3" id="KW-0949">S-adenosyl-L-methionine</keyword>
<dbReference type="CDD" id="cd21109">
    <property type="entry name" value="SPASM"/>
    <property type="match status" value="1"/>
</dbReference>
<dbReference type="PANTHER" id="PTHR11228">
    <property type="entry name" value="RADICAL SAM DOMAIN PROTEIN"/>
    <property type="match status" value="1"/>
</dbReference>
<keyword evidence="9" id="KW-1185">Reference proteome</keyword>
<evidence type="ECO:0000256" key="1">
    <source>
        <dbReference type="ARBA" id="ARBA00001966"/>
    </source>
</evidence>
<gene>
    <name evidence="8" type="ORF">GO606_17440</name>
</gene>
<dbReference type="CDD" id="cd01335">
    <property type="entry name" value="Radical_SAM"/>
    <property type="match status" value="1"/>
</dbReference>
<accession>A0ABX1PPD8</accession>
<dbReference type="SUPFAM" id="SSF102114">
    <property type="entry name" value="Radical SAM enzymes"/>
    <property type="match status" value="1"/>
</dbReference>
<evidence type="ECO:0000313" key="9">
    <source>
        <dbReference type="Proteomes" id="UP000615989"/>
    </source>
</evidence>
<dbReference type="Pfam" id="PF04055">
    <property type="entry name" value="Radical_SAM"/>
    <property type="match status" value="1"/>
</dbReference>
<protein>
    <submittedName>
        <fullName evidence="8">Radical SAM protein</fullName>
    </submittedName>
</protein>
<name>A0ABX1PPD8_9RHOO</name>
<evidence type="ECO:0000256" key="3">
    <source>
        <dbReference type="ARBA" id="ARBA00022691"/>
    </source>
</evidence>
<dbReference type="InterPro" id="IPR006638">
    <property type="entry name" value="Elp3/MiaA/NifB-like_rSAM"/>
</dbReference>
<dbReference type="Gene3D" id="3.20.20.70">
    <property type="entry name" value="Aldolase class I"/>
    <property type="match status" value="2"/>
</dbReference>
<dbReference type="Proteomes" id="UP000615989">
    <property type="component" value="Unassembled WGS sequence"/>
</dbReference>
<comment type="cofactor">
    <cofactor evidence="1">
        <name>[4Fe-4S] cluster</name>
        <dbReference type="ChEBI" id="CHEBI:49883"/>
    </cofactor>
</comment>
<evidence type="ECO:0000313" key="8">
    <source>
        <dbReference type="EMBL" id="NMG26459.1"/>
    </source>
</evidence>
<organism evidence="8 9">
    <name type="scientific">Aromatoleum anaerobium</name>
    <dbReference type="NCBI Taxonomy" id="182180"/>
    <lineage>
        <taxon>Bacteria</taxon>
        <taxon>Pseudomonadati</taxon>
        <taxon>Pseudomonadota</taxon>
        <taxon>Betaproteobacteria</taxon>
        <taxon>Rhodocyclales</taxon>
        <taxon>Rhodocyclaceae</taxon>
        <taxon>Aromatoleum</taxon>
    </lineage>
</organism>
<evidence type="ECO:0000256" key="4">
    <source>
        <dbReference type="ARBA" id="ARBA00022723"/>
    </source>
</evidence>
<keyword evidence="2" id="KW-0004">4Fe-4S</keyword>
<dbReference type="InterPro" id="IPR013785">
    <property type="entry name" value="Aldolase_TIM"/>
</dbReference>
<dbReference type="InterPro" id="IPR023885">
    <property type="entry name" value="4Fe4S-binding_SPASM_dom"/>
</dbReference>
<dbReference type="RefSeq" id="WP_169119780.1">
    <property type="nucleotide sequence ID" value="NZ_WTVG02000040.1"/>
</dbReference>
<feature type="domain" description="Radical SAM core" evidence="7">
    <location>
        <begin position="204"/>
        <end position="438"/>
    </location>
</feature>
<evidence type="ECO:0000256" key="6">
    <source>
        <dbReference type="ARBA" id="ARBA00023014"/>
    </source>
</evidence>
<dbReference type="InterPro" id="IPR007197">
    <property type="entry name" value="rSAM"/>
</dbReference>
<evidence type="ECO:0000256" key="2">
    <source>
        <dbReference type="ARBA" id="ARBA00022485"/>
    </source>
</evidence>
<comment type="caution">
    <text evidence="8">The sequence shown here is derived from an EMBL/GenBank/DDBJ whole genome shotgun (WGS) entry which is preliminary data.</text>
</comment>
<keyword evidence="5" id="KW-0408">Iron</keyword>
<dbReference type="SMART" id="SM00729">
    <property type="entry name" value="Elp3"/>
    <property type="match status" value="1"/>
</dbReference>
<proteinExistence type="predicted"/>
<dbReference type="PROSITE" id="PS51918">
    <property type="entry name" value="RADICAL_SAM"/>
    <property type="match status" value="1"/>
</dbReference>
<reference evidence="8" key="1">
    <citation type="submission" date="2019-12" db="EMBL/GenBank/DDBJ databases">
        <title>Comparative genomics gives insights into the taxonomy of the Azoarcus-Aromatoleum group and reveals separate origins of nif in the plant-associated Azoarcus and non-plant-associated Aromatoleum sub-groups.</title>
        <authorList>
            <person name="Lafos M."/>
            <person name="Maluk M."/>
            <person name="Batista M."/>
            <person name="Junghare M."/>
            <person name="Carmona M."/>
            <person name="Faoro H."/>
            <person name="Cruz L.M."/>
            <person name="Battistoni F."/>
            <person name="De Souza E."/>
            <person name="Pedrosa F."/>
            <person name="Chen W.-M."/>
            <person name="Poole P.S."/>
            <person name="Dixon R.A."/>
            <person name="James E.K."/>
        </authorList>
    </citation>
    <scope>NUCLEOTIDE SEQUENCE</scope>
    <source>
        <strain evidence="8">LuFRes1</strain>
    </source>
</reference>
<evidence type="ECO:0000256" key="5">
    <source>
        <dbReference type="ARBA" id="ARBA00023004"/>
    </source>
</evidence>
<evidence type="ECO:0000259" key="7">
    <source>
        <dbReference type="PROSITE" id="PS51918"/>
    </source>
</evidence>
<keyword evidence="4" id="KW-0479">Metal-binding</keyword>
<sequence>MLKRYITELQKRFSKNHFNRNAVLRTELFDPQYYLEAYPDIRNAGIDPLTHFIDHGAWEGRNPCRYFDMSYYLDQYPELAKNRSHPLADYIRYSVKKCRKPNAFFNADFYLNFYPEIKKSGQSPLEHFISQLRSASISVNTIINHATGNSEYNIVAKKLIEEILYTYRTYLFREPTSHEILSCINNFYKKLPSFDLRVKTVNENDIRKHLNIRPFNLEMDIVNVCNIKCIMCHFSSSEAGTIKKKEISVEDFHRVAKQIFPLCAEMSLSFGAEPLLHKKLGELLDIIRDYSIPTVRMYTNGLLLHDKIIETLIQSKLDQICISLDGATKETYEYIRSGAKFDTLISNIKKLNDAKERHGSLKPYIGLTVVIMRSNIEELPQIIRLASKLKAQAVGVVHVVPQSAAKMDWEMESLELHKELCNKMLDEAKALADEYGIATFFPEKFHTVRGLDTIEGMNKHSAHTSIKSMTLEFSNNDETTLKPSCLFPWHFVGLQPNGHLIPCGWWFNESSFGNVLNESFEAIWLGQNYINLRSEIMNNSLRETCRTCPAAGMGKVDDVSAFQVK</sequence>
<dbReference type="InterPro" id="IPR058240">
    <property type="entry name" value="rSAM_sf"/>
</dbReference>
<dbReference type="InterPro" id="IPR034391">
    <property type="entry name" value="AdoMet-like_SPASM_containing"/>
</dbReference>
<dbReference type="SFLD" id="SFLDS00029">
    <property type="entry name" value="Radical_SAM"/>
    <property type="match status" value="1"/>
</dbReference>
<dbReference type="SFLD" id="SFLDG01067">
    <property type="entry name" value="SPASM/twitch_domain_containing"/>
    <property type="match status" value="1"/>
</dbReference>
<dbReference type="PANTHER" id="PTHR11228:SF7">
    <property type="entry name" value="PQQA PEPTIDE CYCLASE"/>
    <property type="match status" value="1"/>
</dbReference>
<keyword evidence="6" id="KW-0411">Iron-sulfur</keyword>
<dbReference type="SFLD" id="SFLDG01387">
    <property type="entry name" value="BtrN-like_SPASM_domain_contain"/>
    <property type="match status" value="1"/>
</dbReference>
<dbReference type="Pfam" id="PF13186">
    <property type="entry name" value="SPASM"/>
    <property type="match status" value="1"/>
</dbReference>